<keyword evidence="3" id="KW-1185">Reference proteome</keyword>
<evidence type="ECO:0000259" key="1">
    <source>
        <dbReference type="Pfam" id="PF07007"/>
    </source>
</evidence>
<feature type="domain" description="Lysozyme inhibitor LprI-like N-terminal" evidence="1">
    <location>
        <begin position="262"/>
        <end position="336"/>
    </location>
</feature>
<dbReference type="EMBL" id="CP076723">
    <property type="protein sequence ID" value="QWV94670.1"/>
    <property type="molecule type" value="Genomic_DNA"/>
</dbReference>
<dbReference type="Pfam" id="PF07007">
    <property type="entry name" value="LprI"/>
    <property type="match status" value="1"/>
</dbReference>
<evidence type="ECO:0000313" key="2">
    <source>
        <dbReference type="EMBL" id="QWV94670.1"/>
    </source>
</evidence>
<name>A0ABX8J8J0_9BACT</name>
<proteinExistence type="predicted"/>
<protein>
    <submittedName>
        <fullName evidence="2">DUF1311 domain-containing protein</fullName>
    </submittedName>
</protein>
<gene>
    <name evidence="2" type="ORF">KP004_05685</name>
</gene>
<accession>A0ABX8J8J0</accession>
<dbReference type="RefSeq" id="WP_216801397.1">
    <property type="nucleotide sequence ID" value="NZ_CP076723.1"/>
</dbReference>
<organism evidence="2 3">
    <name type="scientific">Geomonas oryzisoli</name>
    <dbReference type="NCBI Taxonomy" id="2847992"/>
    <lineage>
        <taxon>Bacteria</taxon>
        <taxon>Pseudomonadati</taxon>
        <taxon>Thermodesulfobacteriota</taxon>
        <taxon>Desulfuromonadia</taxon>
        <taxon>Geobacterales</taxon>
        <taxon>Geobacteraceae</taxon>
        <taxon>Geomonas</taxon>
    </lineage>
</organism>
<evidence type="ECO:0000313" key="3">
    <source>
        <dbReference type="Proteomes" id="UP000683557"/>
    </source>
</evidence>
<dbReference type="Proteomes" id="UP000683557">
    <property type="component" value="Chromosome"/>
</dbReference>
<reference evidence="2 3" key="1">
    <citation type="submission" date="2021-06" db="EMBL/GenBank/DDBJ databases">
        <title>Gemonas diversity in paddy soil.</title>
        <authorList>
            <person name="Liu G."/>
        </authorList>
    </citation>
    <scope>NUCLEOTIDE SEQUENCE [LARGE SCALE GENOMIC DNA]</scope>
    <source>
        <strain evidence="2 3">RG10</strain>
    </source>
</reference>
<sequence length="342" mass="39212">MKYVQAIHQRAILLKIKGVFFSLLFLMFPVQSFGDVNRWEGVCKKVEKMQLPVKDRPDAEAAKSLDKCESANLYYGFDITPDPTKARHCAYLEIDRGDDIVFGGSAILMMIYANGNGVKKNPDFAIKFACKLDGAPAEMEYRIQHLLDLKKTKGGKAFDLCDDITSGYMQGHCAGREQRFADAKRKRNLDGILAKWGEKDKQEFALLKQSFDKFSEAHVRNEVDTTGTARAALQIEEESTLSKEFVNAVVQFEKGKLPRYTHAEFINTDRELNTVYGKIQSKKDFDSGSVMQSDIKHTQRAWLKYREAWVAFGRQKYPQVTEESWRTWLTKKRIAMLKQFPD</sequence>
<dbReference type="InterPro" id="IPR009739">
    <property type="entry name" value="LprI-like_N"/>
</dbReference>